<dbReference type="RefSeq" id="WP_348264247.1">
    <property type="nucleotide sequence ID" value="NZ_CP121196.1"/>
</dbReference>
<sequence>MISFHCLKRFMLALAAFPMLTSAVSYAQASAPAASAPAAPPCQALAESSVSLNATVEAQVTGLDSAHLKADKEIWFKVSRGIIYPSCTLEADSVVYARVVTATSSKGSGPSELSLQFDRADCSGHEKQKINLRLIAILGPPGDSHKMHVDMPTKVAGKGRQIDDAAAGTNALDMDLNPGGAPHTVHPGIVVGAPKLKLEPTAGQGCSDKISSTDNKVQLAPGSEFVLALTELR</sequence>
<gene>
    <name evidence="2" type="ORF">P8935_06865</name>
</gene>
<reference evidence="2" key="1">
    <citation type="submission" date="2023-03" db="EMBL/GenBank/DDBJ databases">
        <title>Edaphobacter sp.</title>
        <authorList>
            <person name="Huber K.J."/>
            <person name="Papendorf J."/>
            <person name="Pilke C."/>
            <person name="Bunk B."/>
            <person name="Sproeer C."/>
            <person name="Pester M."/>
        </authorList>
    </citation>
    <scope>NUCLEOTIDE SEQUENCE</scope>
    <source>
        <strain evidence="2">DSM 110680</strain>
    </source>
</reference>
<dbReference type="AlphaFoldDB" id="A0AAU7DNQ1"/>
<dbReference type="EMBL" id="CP121196">
    <property type="protein sequence ID" value="XBH19031.1"/>
    <property type="molecule type" value="Genomic_DNA"/>
</dbReference>
<organism evidence="2">
    <name type="scientific">Telmatobacter sp. DSM 110680</name>
    <dbReference type="NCBI Taxonomy" id="3036704"/>
    <lineage>
        <taxon>Bacteria</taxon>
        <taxon>Pseudomonadati</taxon>
        <taxon>Acidobacteriota</taxon>
        <taxon>Terriglobia</taxon>
        <taxon>Terriglobales</taxon>
        <taxon>Acidobacteriaceae</taxon>
        <taxon>Telmatobacter</taxon>
    </lineage>
</organism>
<feature type="signal peptide" evidence="1">
    <location>
        <begin position="1"/>
        <end position="27"/>
    </location>
</feature>
<evidence type="ECO:0000313" key="2">
    <source>
        <dbReference type="EMBL" id="XBH19031.1"/>
    </source>
</evidence>
<proteinExistence type="predicted"/>
<accession>A0AAU7DNQ1</accession>
<protein>
    <submittedName>
        <fullName evidence="2">Uncharacterized protein</fullName>
    </submittedName>
</protein>
<name>A0AAU7DNQ1_9BACT</name>
<feature type="chain" id="PRO_5043997458" evidence="1">
    <location>
        <begin position="28"/>
        <end position="233"/>
    </location>
</feature>
<keyword evidence="1" id="KW-0732">Signal</keyword>
<evidence type="ECO:0000256" key="1">
    <source>
        <dbReference type="SAM" id="SignalP"/>
    </source>
</evidence>